<protein>
    <submittedName>
        <fullName evidence="1">Tail protein</fullName>
    </submittedName>
</protein>
<name>A0A8S5R0C8_9CAUD</name>
<reference evidence="1" key="1">
    <citation type="journal article" date="2021" name="Proc. Natl. Acad. Sci. U.S.A.">
        <title>A Catalog of Tens of Thousands of Viruses from Human Metagenomes Reveals Hidden Associations with Chronic Diseases.</title>
        <authorList>
            <person name="Tisza M.J."/>
            <person name="Buck C.B."/>
        </authorList>
    </citation>
    <scope>NUCLEOTIDE SEQUENCE</scope>
    <source>
        <strain evidence="1">CtPVE25</strain>
    </source>
</reference>
<evidence type="ECO:0000313" key="1">
    <source>
        <dbReference type="EMBL" id="DAE24626.1"/>
    </source>
</evidence>
<sequence length="195" mass="19912">MANQYNSKVVLQSGEVLMDLTGDTVVADKLLKGYKAHGKDGAPITGTCTFDADTSEATAGAAEILQGKTAYAVGSKVTGSMPNNGAKTLNVAEKGTTVPIPQGYHDGSGVAQLDPTEAEKLVPKNIREGITVFGVAGTMSGSEGMKPQAKSVTPSFSSQQVLPDTGYNCLSQVTVAAIPVAYTDNAQGGKTVTIG</sequence>
<accession>A0A8S5R0C8</accession>
<dbReference type="EMBL" id="BK015779">
    <property type="protein sequence ID" value="DAE24626.1"/>
    <property type="molecule type" value="Genomic_DNA"/>
</dbReference>
<proteinExistence type="predicted"/>
<organism evidence="1">
    <name type="scientific">Myoviridae sp. ctPVE25</name>
    <dbReference type="NCBI Taxonomy" id="2826649"/>
    <lineage>
        <taxon>Viruses</taxon>
        <taxon>Duplodnaviria</taxon>
        <taxon>Heunggongvirae</taxon>
        <taxon>Uroviricota</taxon>
        <taxon>Caudoviricetes</taxon>
    </lineage>
</organism>